<dbReference type="Proteomes" id="UP001460270">
    <property type="component" value="Unassembled WGS sequence"/>
</dbReference>
<evidence type="ECO:0000313" key="2">
    <source>
        <dbReference type="EMBL" id="KAK7879797.1"/>
    </source>
</evidence>
<evidence type="ECO:0000256" key="1">
    <source>
        <dbReference type="SAM" id="Coils"/>
    </source>
</evidence>
<dbReference type="AlphaFoldDB" id="A0AAW0MKH4"/>
<protein>
    <submittedName>
        <fullName evidence="2">Uncharacterized protein</fullName>
    </submittedName>
</protein>
<sequence length="155" mass="18142">MQIRMEKMNDLIQENHQLKSELSKCKNCELKAQEHKQNVSEMEEFYKTKLTRARSSLKEKEEQFKSFKDRYSLDFTPSPTAAYHSTLVCFRVAQNMTLSVKTANTENMDSPVNQSRLTEMYQQLRVCTFPNINFTSSDQEARKLVQVNTVSIELQ</sequence>
<evidence type="ECO:0000313" key="3">
    <source>
        <dbReference type="Proteomes" id="UP001460270"/>
    </source>
</evidence>
<proteinExistence type="predicted"/>
<keyword evidence="3" id="KW-1185">Reference proteome</keyword>
<reference evidence="3" key="1">
    <citation type="submission" date="2024-04" db="EMBL/GenBank/DDBJ databases">
        <title>Salinicola lusitanus LLJ914,a marine bacterium isolated from the Okinawa Trough.</title>
        <authorList>
            <person name="Li J."/>
        </authorList>
    </citation>
    <scope>NUCLEOTIDE SEQUENCE [LARGE SCALE GENOMIC DNA]</scope>
</reference>
<feature type="coiled-coil region" evidence="1">
    <location>
        <begin position="43"/>
        <end position="70"/>
    </location>
</feature>
<name>A0AAW0MKH4_9GOBI</name>
<accession>A0AAW0MKH4</accession>
<dbReference type="EMBL" id="JBBPFD010000199">
    <property type="protein sequence ID" value="KAK7879797.1"/>
    <property type="molecule type" value="Genomic_DNA"/>
</dbReference>
<organism evidence="2 3">
    <name type="scientific">Mugilogobius chulae</name>
    <name type="common">yellowstripe goby</name>
    <dbReference type="NCBI Taxonomy" id="88201"/>
    <lineage>
        <taxon>Eukaryota</taxon>
        <taxon>Metazoa</taxon>
        <taxon>Chordata</taxon>
        <taxon>Craniata</taxon>
        <taxon>Vertebrata</taxon>
        <taxon>Euteleostomi</taxon>
        <taxon>Actinopterygii</taxon>
        <taxon>Neopterygii</taxon>
        <taxon>Teleostei</taxon>
        <taxon>Neoteleostei</taxon>
        <taxon>Acanthomorphata</taxon>
        <taxon>Gobiaria</taxon>
        <taxon>Gobiiformes</taxon>
        <taxon>Gobioidei</taxon>
        <taxon>Gobiidae</taxon>
        <taxon>Gobionellinae</taxon>
        <taxon>Mugilogobius</taxon>
    </lineage>
</organism>
<comment type="caution">
    <text evidence="2">The sequence shown here is derived from an EMBL/GenBank/DDBJ whole genome shotgun (WGS) entry which is preliminary data.</text>
</comment>
<gene>
    <name evidence="2" type="ORF">WMY93_033539</name>
</gene>
<keyword evidence="1" id="KW-0175">Coiled coil</keyword>